<dbReference type="Gene3D" id="2.130.10.10">
    <property type="entry name" value="YVTN repeat-like/Quinoprotein amine dehydrogenase"/>
    <property type="match status" value="2"/>
</dbReference>
<evidence type="ECO:0000256" key="1">
    <source>
        <dbReference type="PROSITE-ProRule" id="PRU00221"/>
    </source>
</evidence>
<sequence>MTMKNLVEPSWRLLAASGGDTVKLFDVSAAAEPVVDNPCVFLSYTPTPGSVVNSVKWNHTNMVVASVGEDKKISLWHKNGKSLLTVPVNWTNSSDINEECLSAINFSNKGSRYICSGGTGQTVRIWDLLRKLCIKNLKGHTSTITGVMFNCQDKHLASISVGGDLIVHNLASGEGASKLKDPNGQILKVLDYSRFSQHLLLTAGDDGTVHLWDTTGRNPKMSWLKQHSAPTAGVCFSPSNDKIIASVGLDKKLYTYDTGSRRPSSCIPYETPFSSLAFGDNGYILAAGTGNGRIVFYDVRGKPQPITVLHAYSSSEAVTSLSWQTSKPVIVNERNCTSEMALFGGTVEDSVVIPDPFPSTTSFVSHSTVLPGSHGVATSTVNLSSAEETPNRNHLWPGGPLSRLHAHRASDSLKDDMDIFSPIVGIHSGENWPDTEGLKRDHLVLDKKTSSLTFPSSSKGGFPFGDDGNKEHPINDWKLSSTSKKDDTRNAFSSFGSTPTVSSKIEYSALTPPEAWGGEKFKHLAANEKFSDKFSHLNPPLRLGVSSSSASTSGSMLSGSRDFPLSLGQNQTSLANVSISSEFPGIRDFSSKYEKYSALADNYPSSPVITKGIAAPGNIDSLRLSPSFTRRFSTYAERISTTSSFSDGAFLSFGSPKTKKTGAETREEVVNNLLQRPEKAAATDAGSLPIMNGIMYQGGVSLQQSNQSETDSQRGNSFTLQLFQRTLEGTLDTFKNSIHDDMRNLHIEILRQFHMHEMEMSKALNSVLENQTELMKEIKMLRKENQQLRQML</sequence>
<dbReference type="InterPro" id="IPR015943">
    <property type="entry name" value="WD40/YVTN_repeat-like_dom_sf"/>
</dbReference>
<feature type="repeat" description="WD" evidence="1">
    <location>
        <begin position="199"/>
        <end position="222"/>
    </location>
</feature>
<dbReference type="GO" id="GO:0060236">
    <property type="term" value="P:regulation of mitotic spindle organization"/>
    <property type="evidence" value="ECO:0007669"/>
    <property type="project" value="TreeGrafter"/>
</dbReference>
<keyword evidence="5" id="KW-1185">Reference proteome</keyword>
<dbReference type="PANTHER" id="PTHR45096">
    <property type="entry name" value="PROTEIN NEDD1"/>
    <property type="match status" value="1"/>
</dbReference>
<dbReference type="STRING" id="72664.V4NQL6"/>
<keyword evidence="2" id="KW-0175">Coiled coil</keyword>
<dbReference type="GO" id="GO:0000919">
    <property type="term" value="P:cell plate assembly"/>
    <property type="evidence" value="ECO:0007669"/>
    <property type="project" value="TreeGrafter"/>
</dbReference>
<dbReference type="GO" id="GO:0010968">
    <property type="term" value="P:regulation of microtubule nucleation"/>
    <property type="evidence" value="ECO:0007669"/>
    <property type="project" value="InterPro"/>
</dbReference>
<evidence type="ECO:0000256" key="2">
    <source>
        <dbReference type="SAM" id="Coils"/>
    </source>
</evidence>
<dbReference type="GO" id="GO:0005828">
    <property type="term" value="C:kinetochore microtubule"/>
    <property type="evidence" value="ECO:0007669"/>
    <property type="project" value="TreeGrafter"/>
</dbReference>
<reference evidence="4 5" key="1">
    <citation type="journal article" date="2013" name="Front. Plant Sci.">
        <title>The Reference Genome of the Halophytic Plant Eutrema salsugineum.</title>
        <authorList>
            <person name="Yang R."/>
            <person name="Jarvis D.E."/>
            <person name="Chen H."/>
            <person name="Beilstein M.A."/>
            <person name="Grimwood J."/>
            <person name="Jenkins J."/>
            <person name="Shu S."/>
            <person name="Prochnik S."/>
            <person name="Xin M."/>
            <person name="Ma C."/>
            <person name="Schmutz J."/>
            <person name="Wing R.A."/>
            <person name="Mitchell-Olds T."/>
            <person name="Schumaker K.S."/>
            <person name="Wang X."/>
        </authorList>
    </citation>
    <scope>NUCLEOTIDE SEQUENCE [LARGE SCALE GENOMIC DNA]</scope>
</reference>
<dbReference type="InterPro" id="IPR036322">
    <property type="entry name" value="WD40_repeat_dom_sf"/>
</dbReference>
<dbReference type="Gramene" id="ESQ48906">
    <property type="protein sequence ID" value="ESQ48906"/>
    <property type="gene ID" value="EUTSA_v10020101mg"/>
</dbReference>
<dbReference type="Pfam" id="PF00400">
    <property type="entry name" value="WD40"/>
    <property type="match status" value="3"/>
</dbReference>
<keyword evidence="1" id="KW-0853">WD repeat</keyword>
<dbReference type="SUPFAM" id="SSF50978">
    <property type="entry name" value="WD40 repeat-like"/>
    <property type="match status" value="1"/>
</dbReference>
<dbReference type="GO" id="GO:0140496">
    <property type="term" value="F:gamma-tubulin complex binding"/>
    <property type="evidence" value="ECO:0007669"/>
    <property type="project" value="InterPro"/>
</dbReference>
<dbReference type="AlphaFoldDB" id="V4NQL6"/>
<dbReference type="EMBL" id="KI517408">
    <property type="protein sequence ID" value="ESQ48906.1"/>
    <property type="molecule type" value="Genomic_DNA"/>
</dbReference>
<dbReference type="Proteomes" id="UP000030689">
    <property type="component" value="Unassembled WGS sequence"/>
</dbReference>
<dbReference type="KEGG" id="eus:EUTSA_v10020101mg"/>
<dbReference type="InterPro" id="IPR044621">
    <property type="entry name" value="NEDD1"/>
</dbReference>
<dbReference type="OrthoDB" id="1602884at2759"/>
<dbReference type="SMART" id="SM00320">
    <property type="entry name" value="WD40"/>
    <property type="match status" value="6"/>
</dbReference>
<dbReference type="InterPro" id="IPR001680">
    <property type="entry name" value="WD40_rpt"/>
</dbReference>
<evidence type="ECO:0000313" key="4">
    <source>
        <dbReference type="EMBL" id="ESQ48906.1"/>
    </source>
</evidence>
<gene>
    <name evidence="4" type="ORF">EUTSA_v10020101mg</name>
</gene>
<dbReference type="eggNOG" id="KOG4378">
    <property type="taxonomic scope" value="Eukaryota"/>
</dbReference>
<dbReference type="GO" id="GO:0032467">
    <property type="term" value="P:positive regulation of cytokinesis"/>
    <property type="evidence" value="ECO:0007669"/>
    <property type="project" value="TreeGrafter"/>
</dbReference>
<name>V4NQL6_EUTSA</name>
<dbReference type="PROSITE" id="PS50082">
    <property type="entry name" value="WD_REPEATS_2"/>
    <property type="match status" value="1"/>
</dbReference>
<feature type="coiled-coil region" evidence="2">
    <location>
        <begin position="764"/>
        <end position="791"/>
    </location>
</feature>
<protein>
    <submittedName>
        <fullName evidence="4">Uncharacterized protein</fullName>
    </submittedName>
</protein>
<organism evidence="4 5">
    <name type="scientific">Eutrema salsugineum</name>
    <name type="common">Saltwater cress</name>
    <name type="synonym">Sisymbrium salsugineum</name>
    <dbReference type="NCBI Taxonomy" id="72664"/>
    <lineage>
        <taxon>Eukaryota</taxon>
        <taxon>Viridiplantae</taxon>
        <taxon>Streptophyta</taxon>
        <taxon>Embryophyta</taxon>
        <taxon>Tracheophyta</taxon>
        <taxon>Spermatophyta</taxon>
        <taxon>Magnoliopsida</taxon>
        <taxon>eudicotyledons</taxon>
        <taxon>Gunneridae</taxon>
        <taxon>Pentapetalae</taxon>
        <taxon>rosids</taxon>
        <taxon>malvids</taxon>
        <taxon>Brassicales</taxon>
        <taxon>Brassicaceae</taxon>
        <taxon>Eutremeae</taxon>
        <taxon>Eutrema</taxon>
    </lineage>
</organism>
<dbReference type="GO" id="GO:2000694">
    <property type="term" value="P:regulation of phragmoplast microtubule organization"/>
    <property type="evidence" value="ECO:0007669"/>
    <property type="project" value="TreeGrafter"/>
</dbReference>
<dbReference type="OMA" id="KEHPIND"/>
<accession>V4NQL6</accession>
<dbReference type="PANTHER" id="PTHR45096:SF2">
    <property type="entry name" value="BNAA05G27690D PROTEIN"/>
    <property type="match status" value="1"/>
</dbReference>
<evidence type="ECO:0000313" key="5">
    <source>
        <dbReference type="Proteomes" id="UP000030689"/>
    </source>
</evidence>
<evidence type="ECO:0000256" key="3">
    <source>
        <dbReference type="SAM" id="MobiDB-lite"/>
    </source>
</evidence>
<feature type="region of interest" description="Disordered" evidence="3">
    <location>
        <begin position="453"/>
        <end position="495"/>
    </location>
</feature>
<proteinExistence type="predicted"/>